<keyword evidence="2" id="KW-1185">Reference proteome</keyword>
<protein>
    <recommendedName>
        <fullName evidence="3">Tc1-like transposase DDE domain-containing protein</fullName>
    </recommendedName>
</protein>
<name>A0A6A5VQD4_9PLEO</name>
<gene>
    <name evidence="1" type="ORF">BU23DRAFT_565254</name>
</gene>
<evidence type="ECO:0000313" key="2">
    <source>
        <dbReference type="Proteomes" id="UP000800036"/>
    </source>
</evidence>
<accession>A0A6A5VQD4</accession>
<sequence length="210" mass="24352">MYEAGYARRAPGFKPALTDDQRRRRFQWALAHNPDKHEYGDGLGFNFRRVIYRRNTSTRRFTYDSKGPYHIYGTESAEAKRIAKQRLDKENQRNKEQRQRLVPQARAALQELGDADANSRAWAWAKRHELKRGDRSRGGVDGYRHSEEVLKLLLVPWINSLYEEGRAPLLLEDGAPAHQARISLEYLEASHIQKLPWPGHSPDVNAKEHA</sequence>
<dbReference type="OrthoDB" id="2753252at2759"/>
<dbReference type="Proteomes" id="UP000800036">
    <property type="component" value="Unassembled WGS sequence"/>
</dbReference>
<dbReference type="AlphaFoldDB" id="A0A6A5VQD4"/>
<dbReference type="Gene3D" id="3.30.420.10">
    <property type="entry name" value="Ribonuclease H-like superfamily/Ribonuclease H"/>
    <property type="match status" value="1"/>
</dbReference>
<dbReference type="GO" id="GO:0003676">
    <property type="term" value="F:nucleic acid binding"/>
    <property type="evidence" value="ECO:0007669"/>
    <property type="project" value="InterPro"/>
</dbReference>
<reference evidence="1" key="1">
    <citation type="journal article" date="2020" name="Stud. Mycol.">
        <title>101 Dothideomycetes genomes: a test case for predicting lifestyles and emergence of pathogens.</title>
        <authorList>
            <person name="Haridas S."/>
            <person name="Albert R."/>
            <person name="Binder M."/>
            <person name="Bloem J."/>
            <person name="Labutti K."/>
            <person name="Salamov A."/>
            <person name="Andreopoulos B."/>
            <person name="Baker S."/>
            <person name="Barry K."/>
            <person name="Bills G."/>
            <person name="Bluhm B."/>
            <person name="Cannon C."/>
            <person name="Castanera R."/>
            <person name="Culley D."/>
            <person name="Daum C."/>
            <person name="Ezra D."/>
            <person name="Gonzalez J."/>
            <person name="Henrissat B."/>
            <person name="Kuo A."/>
            <person name="Liang C."/>
            <person name="Lipzen A."/>
            <person name="Lutzoni F."/>
            <person name="Magnuson J."/>
            <person name="Mondo S."/>
            <person name="Nolan M."/>
            <person name="Ohm R."/>
            <person name="Pangilinan J."/>
            <person name="Park H.-J."/>
            <person name="Ramirez L."/>
            <person name="Alfaro M."/>
            <person name="Sun H."/>
            <person name="Tritt A."/>
            <person name="Yoshinaga Y."/>
            <person name="Zwiers L.-H."/>
            <person name="Turgeon B."/>
            <person name="Goodwin S."/>
            <person name="Spatafora J."/>
            <person name="Crous P."/>
            <person name="Grigoriev I."/>
        </authorList>
    </citation>
    <scope>NUCLEOTIDE SEQUENCE</scope>
    <source>
        <strain evidence="1">CBS 107.79</strain>
    </source>
</reference>
<proteinExistence type="predicted"/>
<dbReference type="EMBL" id="ML976664">
    <property type="protein sequence ID" value="KAF1977106.1"/>
    <property type="molecule type" value="Genomic_DNA"/>
</dbReference>
<evidence type="ECO:0000313" key="1">
    <source>
        <dbReference type="EMBL" id="KAF1977106.1"/>
    </source>
</evidence>
<dbReference type="InterPro" id="IPR036397">
    <property type="entry name" value="RNaseH_sf"/>
</dbReference>
<evidence type="ECO:0008006" key="3">
    <source>
        <dbReference type="Google" id="ProtNLM"/>
    </source>
</evidence>
<organism evidence="1 2">
    <name type="scientific">Bimuria novae-zelandiae CBS 107.79</name>
    <dbReference type="NCBI Taxonomy" id="1447943"/>
    <lineage>
        <taxon>Eukaryota</taxon>
        <taxon>Fungi</taxon>
        <taxon>Dikarya</taxon>
        <taxon>Ascomycota</taxon>
        <taxon>Pezizomycotina</taxon>
        <taxon>Dothideomycetes</taxon>
        <taxon>Pleosporomycetidae</taxon>
        <taxon>Pleosporales</taxon>
        <taxon>Massarineae</taxon>
        <taxon>Didymosphaeriaceae</taxon>
        <taxon>Bimuria</taxon>
    </lineage>
</organism>